<dbReference type="Proteomes" id="UP000248806">
    <property type="component" value="Unassembled WGS sequence"/>
</dbReference>
<name>A0A326UD33_THEHA</name>
<evidence type="ECO:0000313" key="2">
    <source>
        <dbReference type="Proteomes" id="UP000248806"/>
    </source>
</evidence>
<dbReference type="PROSITE" id="PS51257">
    <property type="entry name" value="PROKAR_LIPOPROTEIN"/>
    <property type="match status" value="1"/>
</dbReference>
<gene>
    <name evidence="1" type="ORF">EI42_04966</name>
</gene>
<organism evidence="1 2">
    <name type="scientific">Thermosporothrix hazakensis</name>
    <dbReference type="NCBI Taxonomy" id="644383"/>
    <lineage>
        <taxon>Bacteria</taxon>
        <taxon>Bacillati</taxon>
        <taxon>Chloroflexota</taxon>
        <taxon>Ktedonobacteria</taxon>
        <taxon>Ktedonobacterales</taxon>
        <taxon>Thermosporotrichaceae</taxon>
        <taxon>Thermosporothrix</taxon>
    </lineage>
</organism>
<accession>A0A326UD33</accession>
<evidence type="ECO:0000313" key="1">
    <source>
        <dbReference type="EMBL" id="PZW23583.1"/>
    </source>
</evidence>
<protein>
    <submittedName>
        <fullName evidence="1">Uncharacterized protein</fullName>
    </submittedName>
</protein>
<dbReference type="EMBL" id="QKUF01000025">
    <property type="protein sequence ID" value="PZW23583.1"/>
    <property type="molecule type" value="Genomic_DNA"/>
</dbReference>
<dbReference type="AlphaFoldDB" id="A0A326UD33"/>
<reference evidence="1 2" key="1">
    <citation type="submission" date="2018-06" db="EMBL/GenBank/DDBJ databases">
        <title>Genomic Encyclopedia of Archaeal and Bacterial Type Strains, Phase II (KMG-II): from individual species to whole genera.</title>
        <authorList>
            <person name="Goeker M."/>
        </authorList>
    </citation>
    <scope>NUCLEOTIDE SEQUENCE [LARGE SCALE GENOMIC DNA]</scope>
    <source>
        <strain evidence="1 2">ATCC BAA-1881</strain>
    </source>
</reference>
<comment type="caution">
    <text evidence="1">The sequence shown here is derived from an EMBL/GenBank/DDBJ whole genome shotgun (WGS) entry which is preliminary data.</text>
</comment>
<keyword evidence="2" id="KW-1185">Reference proteome</keyword>
<dbReference type="RefSeq" id="WP_111325255.1">
    <property type="nucleotide sequence ID" value="NZ_BIFX01000003.1"/>
</dbReference>
<proteinExistence type="predicted"/>
<sequence>MESEVAKLLQQIELEYCAAQNGLTGISCGSSRHQFITARMEAMSTLHSRLHTIVGENAIAMIAETLENVQKQQKK</sequence>